<dbReference type="SUPFAM" id="SSF110916">
    <property type="entry name" value="Peptidyl-tRNA hydrolase domain-like"/>
    <property type="match status" value="1"/>
</dbReference>
<evidence type="ECO:0000256" key="1">
    <source>
        <dbReference type="SAM" id="MobiDB-lite"/>
    </source>
</evidence>
<sequence length="182" mass="20200">MPLFSSHNDPFLLVLTDSSTSSARPSDHEIQTAREWLEKLHTNTIPKSVGSISFSRASGPGGQNVNKTESKATLKVPLEALLKHVPSALHSEIRSCRYYAKRTDALIFQADESRKLHDNLDSCYAKLHQVVLDAGKSAVPGETSAEQKKHVKSLQKADNERRLKGKKQHSSKKSSRRSRGDD</sequence>
<name>A0A6A5XZH4_9PLEO</name>
<dbReference type="GO" id="GO:0004045">
    <property type="term" value="F:peptidyl-tRNA hydrolase activity"/>
    <property type="evidence" value="ECO:0007669"/>
    <property type="project" value="TreeGrafter"/>
</dbReference>
<feature type="compositionally biased region" description="Basic residues" evidence="1">
    <location>
        <begin position="163"/>
        <end position="182"/>
    </location>
</feature>
<dbReference type="GeneID" id="54278881"/>
<protein>
    <recommendedName>
        <fullName evidence="2">Prokaryotic-type class I peptide chain release factors domain-containing protein</fullName>
    </recommendedName>
</protein>
<dbReference type="PANTHER" id="PTHR11075">
    <property type="entry name" value="PEPTIDE CHAIN RELEASE FACTOR"/>
    <property type="match status" value="1"/>
</dbReference>
<dbReference type="RefSeq" id="XP_033386715.1">
    <property type="nucleotide sequence ID" value="XM_033521484.1"/>
</dbReference>
<dbReference type="GO" id="GO:0070126">
    <property type="term" value="P:mitochondrial translational termination"/>
    <property type="evidence" value="ECO:0007669"/>
    <property type="project" value="TreeGrafter"/>
</dbReference>
<dbReference type="GO" id="GO:0005762">
    <property type="term" value="C:mitochondrial large ribosomal subunit"/>
    <property type="evidence" value="ECO:0007669"/>
    <property type="project" value="TreeGrafter"/>
</dbReference>
<dbReference type="Gene3D" id="3.30.160.20">
    <property type="match status" value="1"/>
</dbReference>
<dbReference type="Proteomes" id="UP000799778">
    <property type="component" value="Unassembled WGS sequence"/>
</dbReference>
<organism evidence="3 4">
    <name type="scientific">Aaosphaeria arxii CBS 175.79</name>
    <dbReference type="NCBI Taxonomy" id="1450172"/>
    <lineage>
        <taxon>Eukaryota</taxon>
        <taxon>Fungi</taxon>
        <taxon>Dikarya</taxon>
        <taxon>Ascomycota</taxon>
        <taxon>Pezizomycotina</taxon>
        <taxon>Dothideomycetes</taxon>
        <taxon>Pleosporomycetidae</taxon>
        <taxon>Pleosporales</taxon>
        <taxon>Pleosporales incertae sedis</taxon>
        <taxon>Aaosphaeria</taxon>
    </lineage>
</organism>
<dbReference type="GO" id="GO:0016150">
    <property type="term" value="F:translation release factor activity, codon nonspecific"/>
    <property type="evidence" value="ECO:0007669"/>
    <property type="project" value="TreeGrafter"/>
</dbReference>
<evidence type="ECO:0000313" key="4">
    <source>
        <dbReference type="Proteomes" id="UP000799778"/>
    </source>
</evidence>
<proteinExistence type="predicted"/>
<gene>
    <name evidence="3" type="ORF">BU24DRAFT_169648</name>
</gene>
<dbReference type="EMBL" id="ML978068">
    <property type="protein sequence ID" value="KAF2018376.1"/>
    <property type="molecule type" value="Genomic_DNA"/>
</dbReference>
<dbReference type="InterPro" id="IPR000352">
    <property type="entry name" value="Pep_chain_release_fac_I"/>
</dbReference>
<evidence type="ECO:0000313" key="3">
    <source>
        <dbReference type="EMBL" id="KAF2018376.1"/>
    </source>
</evidence>
<dbReference type="Pfam" id="PF00472">
    <property type="entry name" value="RF-1"/>
    <property type="match status" value="1"/>
</dbReference>
<feature type="domain" description="Prokaryotic-type class I peptide chain release factors" evidence="2">
    <location>
        <begin position="44"/>
        <end position="176"/>
    </location>
</feature>
<dbReference type="InterPro" id="IPR052104">
    <property type="entry name" value="Mito_Release_Factor_mL62"/>
</dbReference>
<dbReference type="AlphaFoldDB" id="A0A6A5XZH4"/>
<feature type="region of interest" description="Disordered" evidence="1">
    <location>
        <begin position="138"/>
        <end position="182"/>
    </location>
</feature>
<reference evidence="3" key="1">
    <citation type="journal article" date="2020" name="Stud. Mycol.">
        <title>101 Dothideomycetes genomes: a test case for predicting lifestyles and emergence of pathogens.</title>
        <authorList>
            <person name="Haridas S."/>
            <person name="Albert R."/>
            <person name="Binder M."/>
            <person name="Bloem J."/>
            <person name="Labutti K."/>
            <person name="Salamov A."/>
            <person name="Andreopoulos B."/>
            <person name="Baker S."/>
            <person name="Barry K."/>
            <person name="Bills G."/>
            <person name="Bluhm B."/>
            <person name="Cannon C."/>
            <person name="Castanera R."/>
            <person name="Culley D."/>
            <person name="Daum C."/>
            <person name="Ezra D."/>
            <person name="Gonzalez J."/>
            <person name="Henrissat B."/>
            <person name="Kuo A."/>
            <person name="Liang C."/>
            <person name="Lipzen A."/>
            <person name="Lutzoni F."/>
            <person name="Magnuson J."/>
            <person name="Mondo S."/>
            <person name="Nolan M."/>
            <person name="Ohm R."/>
            <person name="Pangilinan J."/>
            <person name="Park H.-J."/>
            <person name="Ramirez L."/>
            <person name="Alfaro M."/>
            <person name="Sun H."/>
            <person name="Tritt A."/>
            <person name="Yoshinaga Y."/>
            <person name="Zwiers L.-H."/>
            <person name="Turgeon B."/>
            <person name="Goodwin S."/>
            <person name="Spatafora J."/>
            <person name="Crous P."/>
            <person name="Grigoriev I."/>
        </authorList>
    </citation>
    <scope>NUCLEOTIDE SEQUENCE</scope>
    <source>
        <strain evidence="3">CBS 175.79</strain>
    </source>
</reference>
<keyword evidence="4" id="KW-1185">Reference proteome</keyword>
<accession>A0A6A5XZH4</accession>
<dbReference type="PANTHER" id="PTHR11075:SF54">
    <property type="entry name" value="LARGE RIBOSOMAL SUBUNIT PROTEIN ML62"/>
    <property type="match status" value="1"/>
</dbReference>
<evidence type="ECO:0000259" key="2">
    <source>
        <dbReference type="Pfam" id="PF00472"/>
    </source>
</evidence>
<dbReference type="OrthoDB" id="270639at2759"/>